<dbReference type="SUPFAM" id="SSF82051">
    <property type="entry name" value="Obg GTP-binding protein N-terminal domain"/>
    <property type="match status" value="1"/>
</dbReference>
<evidence type="ECO:0000259" key="2">
    <source>
        <dbReference type="PROSITE" id="PS51883"/>
    </source>
</evidence>
<dbReference type="Pfam" id="PF01926">
    <property type="entry name" value="MMR_HSR1"/>
    <property type="match status" value="1"/>
</dbReference>
<keyword evidence="4" id="KW-1185">Reference proteome</keyword>
<reference evidence="3 4" key="1">
    <citation type="submission" date="2021-06" db="EMBL/GenBank/DDBJ databases">
        <title>Genome sequence of Babesia caballi.</title>
        <authorList>
            <person name="Yamagishi J."/>
            <person name="Kidaka T."/>
            <person name="Ochi A."/>
        </authorList>
    </citation>
    <scope>NUCLEOTIDE SEQUENCE [LARGE SCALE GENOMIC DNA]</scope>
    <source>
        <strain evidence="3">USDA-D6B2</strain>
    </source>
</reference>
<feature type="domain" description="Obg" evidence="2">
    <location>
        <begin position="1"/>
        <end position="123"/>
    </location>
</feature>
<evidence type="ECO:0000313" key="3">
    <source>
        <dbReference type="EMBL" id="GIX62007.1"/>
    </source>
</evidence>
<dbReference type="InterPro" id="IPR006073">
    <property type="entry name" value="GTP-bd"/>
</dbReference>
<protein>
    <submittedName>
        <fullName evidence="3">GTPase ObgE</fullName>
    </submittedName>
</protein>
<accession>A0AAV4LQX3</accession>
<dbReference type="Gene3D" id="2.70.210.12">
    <property type="entry name" value="GTP1/OBG domain"/>
    <property type="match status" value="1"/>
</dbReference>
<dbReference type="GeneID" id="94193490"/>
<dbReference type="InterPro" id="IPR036726">
    <property type="entry name" value="GTP1_OBG_dom_sf"/>
</dbReference>
<dbReference type="SUPFAM" id="SSF52540">
    <property type="entry name" value="P-loop containing nucleoside triphosphate hydrolases"/>
    <property type="match status" value="1"/>
</dbReference>
<organism evidence="3 4">
    <name type="scientific">Babesia caballi</name>
    <dbReference type="NCBI Taxonomy" id="5871"/>
    <lineage>
        <taxon>Eukaryota</taxon>
        <taxon>Sar</taxon>
        <taxon>Alveolata</taxon>
        <taxon>Apicomplexa</taxon>
        <taxon>Aconoidasida</taxon>
        <taxon>Piroplasmida</taxon>
        <taxon>Babesiidae</taxon>
        <taxon>Babesia</taxon>
    </lineage>
</organism>
<dbReference type="InterPro" id="IPR045086">
    <property type="entry name" value="OBG_GTPase"/>
</dbReference>
<feature type="compositionally biased region" description="Basic and acidic residues" evidence="1">
    <location>
        <begin position="310"/>
        <end position="320"/>
    </location>
</feature>
<dbReference type="EMBL" id="BPLF01000001">
    <property type="protein sequence ID" value="GIX62007.1"/>
    <property type="molecule type" value="Genomic_DNA"/>
</dbReference>
<dbReference type="RefSeq" id="XP_067714078.1">
    <property type="nucleotide sequence ID" value="XM_067857977.1"/>
</dbReference>
<dbReference type="InterPro" id="IPR006169">
    <property type="entry name" value="GTP1_OBG_dom"/>
</dbReference>
<evidence type="ECO:0000256" key="1">
    <source>
        <dbReference type="SAM" id="MobiDB-lite"/>
    </source>
</evidence>
<proteinExistence type="predicted"/>
<dbReference type="Pfam" id="PF01018">
    <property type="entry name" value="GTP1_OBG"/>
    <property type="match status" value="1"/>
</dbReference>
<dbReference type="InterPro" id="IPR027417">
    <property type="entry name" value="P-loop_NTPase"/>
</dbReference>
<comment type="caution">
    <text evidence="3">The sequence shown here is derived from an EMBL/GenBank/DDBJ whole genome shotgun (WGS) entry which is preliminary data.</text>
</comment>
<feature type="region of interest" description="Disordered" evidence="1">
    <location>
        <begin position="294"/>
        <end position="320"/>
    </location>
</feature>
<dbReference type="PROSITE" id="PS51883">
    <property type="entry name" value="OBG"/>
    <property type="match status" value="1"/>
</dbReference>
<dbReference type="AlphaFoldDB" id="A0AAV4LQX3"/>
<dbReference type="GO" id="GO:0005525">
    <property type="term" value="F:GTP binding"/>
    <property type="evidence" value="ECO:0007669"/>
    <property type="project" value="InterPro"/>
</dbReference>
<dbReference type="PANTHER" id="PTHR11702">
    <property type="entry name" value="DEVELOPMENTALLY REGULATED GTP-BINDING PROTEIN-RELATED"/>
    <property type="match status" value="1"/>
</dbReference>
<dbReference type="PANTHER" id="PTHR11702:SF31">
    <property type="entry name" value="MITOCHONDRIAL RIBOSOME-ASSOCIATED GTPASE 2"/>
    <property type="match status" value="1"/>
</dbReference>
<sequence>MGRHDNRADLRHIPGYVRAQNGSIGGSRASGKPGRDVVLKVPLGTLVYQFDAPEQLDPGANWRQLCGGWDRRLVCDINVATHESVLLARGGTGGHGNTMRTPYEAQYGAEPQEAYYEIELKSIADVGFVGLPNVGKSTLLSATVGETPCCDLVGDAGVSISVADLPGIVECRLTQEFFRHIERTKALLYVMDVCNTTHTSMAESFASLREQVEAHGRGLASKPFAIVATKMDVNAGDAAKSVDAFCQHLKDMRIASKVLPTSAKLGLGIPNLVRVVRDLVGNFAQELVHRASEEFSVDGEDVPPDEGDEFAEHRDDATGR</sequence>
<dbReference type="GO" id="GO:0042254">
    <property type="term" value="P:ribosome biogenesis"/>
    <property type="evidence" value="ECO:0007669"/>
    <property type="project" value="UniProtKB-UniRule"/>
</dbReference>
<dbReference type="GO" id="GO:0003924">
    <property type="term" value="F:GTPase activity"/>
    <property type="evidence" value="ECO:0007669"/>
    <property type="project" value="InterPro"/>
</dbReference>
<dbReference type="GO" id="GO:0005739">
    <property type="term" value="C:mitochondrion"/>
    <property type="evidence" value="ECO:0007669"/>
    <property type="project" value="TreeGrafter"/>
</dbReference>
<dbReference type="Gene3D" id="3.40.50.300">
    <property type="entry name" value="P-loop containing nucleotide triphosphate hydrolases"/>
    <property type="match status" value="1"/>
</dbReference>
<feature type="compositionally biased region" description="Acidic residues" evidence="1">
    <location>
        <begin position="295"/>
        <end position="309"/>
    </location>
</feature>
<name>A0AAV4LQX3_BABCB</name>
<dbReference type="Proteomes" id="UP001497744">
    <property type="component" value="Unassembled WGS sequence"/>
</dbReference>
<evidence type="ECO:0000313" key="4">
    <source>
        <dbReference type="Proteomes" id="UP001497744"/>
    </source>
</evidence>
<gene>
    <name evidence="3" type="ORF">BcabD6B2_14420</name>
</gene>